<dbReference type="GO" id="GO:0000014">
    <property type="term" value="F:single-stranded DNA endodeoxyribonuclease activity"/>
    <property type="evidence" value="ECO:0007669"/>
    <property type="project" value="TreeGrafter"/>
</dbReference>
<dbReference type="Gene3D" id="3.30.420.10">
    <property type="entry name" value="Ribonuclease H-like superfamily/Ribonuclease H"/>
    <property type="match status" value="1"/>
</dbReference>
<evidence type="ECO:0000313" key="2">
    <source>
        <dbReference type="Proteomes" id="UP000792457"/>
    </source>
</evidence>
<comment type="caution">
    <text evidence="1">The sequence shown here is derived from an EMBL/GenBank/DDBJ whole genome shotgun (WGS) entry which is preliminary data.</text>
</comment>
<proteinExistence type="predicted"/>
<dbReference type="GO" id="GO:0042800">
    <property type="term" value="F:histone H3K4 methyltransferase activity"/>
    <property type="evidence" value="ECO:0007669"/>
    <property type="project" value="TreeGrafter"/>
</dbReference>
<name>A0A8K0P0T5_LADFU</name>
<dbReference type="GO" id="GO:0000729">
    <property type="term" value="P:DNA double-strand break processing"/>
    <property type="evidence" value="ECO:0007669"/>
    <property type="project" value="TreeGrafter"/>
</dbReference>
<dbReference type="GO" id="GO:0005634">
    <property type="term" value="C:nucleus"/>
    <property type="evidence" value="ECO:0007669"/>
    <property type="project" value="TreeGrafter"/>
</dbReference>
<dbReference type="PANTHER" id="PTHR46060">
    <property type="entry name" value="MARINER MOS1 TRANSPOSASE-LIKE PROTEIN"/>
    <property type="match status" value="1"/>
</dbReference>
<dbReference type="InterPro" id="IPR052709">
    <property type="entry name" value="Transposase-MT_Hybrid"/>
</dbReference>
<dbReference type="PANTHER" id="PTHR46060:SF2">
    <property type="entry name" value="HISTONE-LYSINE N-METHYLTRANSFERASE SETMAR"/>
    <property type="match status" value="1"/>
</dbReference>
<dbReference type="GO" id="GO:0015074">
    <property type="term" value="P:DNA integration"/>
    <property type="evidence" value="ECO:0007669"/>
    <property type="project" value="TreeGrafter"/>
</dbReference>
<dbReference type="AlphaFoldDB" id="A0A8K0P0T5"/>
<dbReference type="GO" id="GO:0044547">
    <property type="term" value="F:DNA topoisomerase binding"/>
    <property type="evidence" value="ECO:0007669"/>
    <property type="project" value="TreeGrafter"/>
</dbReference>
<dbReference type="InterPro" id="IPR036397">
    <property type="entry name" value="RNaseH_sf"/>
</dbReference>
<dbReference type="GO" id="GO:0031297">
    <property type="term" value="P:replication fork processing"/>
    <property type="evidence" value="ECO:0007669"/>
    <property type="project" value="TreeGrafter"/>
</dbReference>
<organism evidence="1 2">
    <name type="scientific">Ladona fulva</name>
    <name type="common">Scarce chaser dragonfly</name>
    <name type="synonym">Libellula fulva</name>
    <dbReference type="NCBI Taxonomy" id="123851"/>
    <lineage>
        <taxon>Eukaryota</taxon>
        <taxon>Metazoa</taxon>
        <taxon>Ecdysozoa</taxon>
        <taxon>Arthropoda</taxon>
        <taxon>Hexapoda</taxon>
        <taxon>Insecta</taxon>
        <taxon>Pterygota</taxon>
        <taxon>Palaeoptera</taxon>
        <taxon>Odonata</taxon>
        <taxon>Epiprocta</taxon>
        <taxon>Anisoptera</taxon>
        <taxon>Libelluloidea</taxon>
        <taxon>Libellulidae</taxon>
        <taxon>Ladona</taxon>
    </lineage>
</organism>
<sequence>MSIIETPLHVTASCVIRSVIRFLTISSVYDQDAMSIQMVRRWQTIFIEGRETVHDEERSGSTITSRQAEVIDAGRETIAVDKRLSLDEILENLRGDVLGHPTYSIDLVPSDYYLFSKLKNILELDDSQMMKS</sequence>
<reference evidence="1" key="2">
    <citation type="submission" date="2017-10" db="EMBL/GenBank/DDBJ databases">
        <title>Ladona fulva Genome sequencing and assembly.</title>
        <authorList>
            <person name="Murali S."/>
            <person name="Richards S."/>
            <person name="Bandaranaike D."/>
            <person name="Bellair M."/>
            <person name="Blankenburg K."/>
            <person name="Chao H."/>
            <person name="Dinh H."/>
            <person name="Doddapaneni H."/>
            <person name="Dugan-Rocha S."/>
            <person name="Elkadiri S."/>
            <person name="Gnanaolivu R."/>
            <person name="Hernandez B."/>
            <person name="Skinner E."/>
            <person name="Javaid M."/>
            <person name="Lee S."/>
            <person name="Li M."/>
            <person name="Ming W."/>
            <person name="Munidasa M."/>
            <person name="Muniz J."/>
            <person name="Nguyen L."/>
            <person name="Hughes D."/>
            <person name="Osuji N."/>
            <person name="Pu L.-L."/>
            <person name="Puazo M."/>
            <person name="Qu C."/>
            <person name="Quiroz J."/>
            <person name="Raj R."/>
            <person name="Weissenberger G."/>
            <person name="Xin Y."/>
            <person name="Zou X."/>
            <person name="Han Y."/>
            <person name="Worley K."/>
            <person name="Muzny D."/>
            <person name="Gibbs R."/>
        </authorList>
    </citation>
    <scope>NUCLEOTIDE SEQUENCE</scope>
    <source>
        <strain evidence="1">Sampled in the wild</strain>
    </source>
</reference>
<dbReference type="GO" id="GO:0003690">
    <property type="term" value="F:double-stranded DNA binding"/>
    <property type="evidence" value="ECO:0007669"/>
    <property type="project" value="TreeGrafter"/>
</dbReference>
<protein>
    <submittedName>
        <fullName evidence="1">Uncharacterized protein</fullName>
    </submittedName>
</protein>
<gene>
    <name evidence="1" type="ORF">J437_LFUL000289</name>
</gene>
<dbReference type="Proteomes" id="UP000792457">
    <property type="component" value="Unassembled WGS sequence"/>
</dbReference>
<dbReference type="GO" id="GO:0006303">
    <property type="term" value="P:double-strand break repair via nonhomologous end joining"/>
    <property type="evidence" value="ECO:0007669"/>
    <property type="project" value="TreeGrafter"/>
</dbReference>
<dbReference type="GO" id="GO:0035861">
    <property type="term" value="C:site of double-strand break"/>
    <property type="evidence" value="ECO:0007669"/>
    <property type="project" value="TreeGrafter"/>
</dbReference>
<dbReference type="GO" id="GO:0000793">
    <property type="term" value="C:condensed chromosome"/>
    <property type="evidence" value="ECO:0007669"/>
    <property type="project" value="TreeGrafter"/>
</dbReference>
<dbReference type="GO" id="GO:0044774">
    <property type="term" value="P:mitotic DNA integrity checkpoint signaling"/>
    <property type="evidence" value="ECO:0007669"/>
    <property type="project" value="TreeGrafter"/>
</dbReference>
<dbReference type="GO" id="GO:0046975">
    <property type="term" value="F:histone H3K36 methyltransferase activity"/>
    <property type="evidence" value="ECO:0007669"/>
    <property type="project" value="TreeGrafter"/>
</dbReference>
<dbReference type="OrthoDB" id="6431520at2759"/>
<dbReference type="EMBL" id="KZ308307">
    <property type="protein sequence ID" value="KAG8226984.1"/>
    <property type="molecule type" value="Genomic_DNA"/>
</dbReference>
<evidence type="ECO:0000313" key="1">
    <source>
        <dbReference type="EMBL" id="KAG8226984.1"/>
    </source>
</evidence>
<dbReference type="GO" id="GO:0003697">
    <property type="term" value="F:single-stranded DNA binding"/>
    <property type="evidence" value="ECO:0007669"/>
    <property type="project" value="TreeGrafter"/>
</dbReference>
<accession>A0A8K0P0T5</accession>
<keyword evidence="2" id="KW-1185">Reference proteome</keyword>
<reference evidence="1" key="1">
    <citation type="submission" date="2013-04" db="EMBL/GenBank/DDBJ databases">
        <authorList>
            <person name="Qu J."/>
            <person name="Murali S.C."/>
            <person name="Bandaranaike D."/>
            <person name="Bellair M."/>
            <person name="Blankenburg K."/>
            <person name="Chao H."/>
            <person name="Dinh H."/>
            <person name="Doddapaneni H."/>
            <person name="Downs B."/>
            <person name="Dugan-Rocha S."/>
            <person name="Elkadiri S."/>
            <person name="Gnanaolivu R.D."/>
            <person name="Hernandez B."/>
            <person name="Javaid M."/>
            <person name="Jayaseelan J.C."/>
            <person name="Lee S."/>
            <person name="Li M."/>
            <person name="Ming W."/>
            <person name="Munidasa M."/>
            <person name="Muniz J."/>
            <person name="Nguyen L."/>
            <person name="Ongeri F."/>
            <person name="Osuji N."/>
            <person name="Pu L.-L."/>
            <person name="Puazo M."/>
            <person name="Qu C."/>
            <person name="Quiroz J."/>
            <person name="Raj R."/>
            <person name="Weissenberger G."/>
            <person name="Xin Y."/>
            <person name="Zou X."/>
            <person name="Han Y."/>
            <person name="Richards S."/>
            <person name="Worley K."/>
            <person name="Muzny D."/>
            <person name="Gibbs R."/>
        </authorList>
    </citation>
    <scope>NUCLEOTIDE SEQUENCE</scope>
    <source>
        <strain evidence="1">Sampled in the wild</strain>
    </source>
</reference>